<dbReference type="PRINTS" id="PR00038">
    <property type="entry name" value="HTHLUXR"/>
</dbReference>
<dbReference type="PROSITE" id="PS50043">
    <property type="entry name" value="HTH_LUXR_2"/>
    <property type="match status" value="1"/>
</dbReference>
<reference evidence="2 3" key="1">
    <citation type="submission" date="2019-06" db="EMBL/GenBank/DDBJ databases">
        <title>Sequencing the genomes of 1000 actinobacteria strains.</title>
        <authorList>
            <person name="Klenk H.-P."/>
        </authorList>
    </citation>
    <scope>NUCLEOTIDE SEQUENCE [LARGE SCALE GENOMIC DNA]</scope>
    <source>
        <strain evidence="2 3">DSM 102200</strain>
    </source>
</reference>
<dbReference type="PANTHER" id="PTHR47691:SF3">
    <property type="entry name" value="HTH-TYPE TRANSCRIPTIONAL REGULATOR RV0890C-RELATED"/>
    <property type="match status" value="1"/>
</dbReference>
<protein>
    <submittedName>
        <fullName evidence="2">Putative ATPase</fullName>
    </submittedName>
</protein>
<dbReference type="Proteomes" id="UP000316096">
    <property type="component" value="Unassembled WGS sequence"/>
</dbReference>
<dbReference type="InterPro" id="IPR000792">
    <property type="entry name" value="Tscrpt_reg_LuxR_C"/>
</dbReference>
<dbReference type="AlphaFoldDB" id="A0A543CV71"/>
<dbReference type="InterPro" id="IPR027417">
    <property type="entry name" value="P-loop_NTPase"/>
</dbReference>
<dbReference type="GO" id="GO:0006355">
    <property type="term" value="P:regulation of DNA-templated transcription"/>
    <property type="evidence" value="ECO:0007669"/>
    <property type="project" value="InterPro"/>
</dbReference>
<dbReference type="Gene3D" id="3.40.50.300">
    <property type="entry name" value="P-loop containing nucleotide triphosphate hydrolases"/>
    <property type="match status" value="1"/>
</dbReference>
<dbReference type="Gene3D" id="1.10.10.10">
    <property type="entry name" value="Winged helix-like DNA-binding domain superfamily/Winged helix DNA-binding domain"/>
    <property type="match status" value="1"/>
</dbReference>
<dbReference type="GO" id="GO:0003677">
    <property type="term" value="F:DNA binding"/>
    <property type="evidence" value="ECO:0007669"/>
    <property type="project" value="InterPro"/>
</dbReference>
<name>A0A543CV71_9ACTN</name>
<dbReference type="Gene3D" id="1.25.40.10">
    <property type="entry name" value="Tetratricopeptide repeat domain"/>
    <property type="match status" value="1"/>
</dbReference>
<keyword evidence="3" id="KW-1185">Reference proteome</keyword>
<dbReference type="EMBL" id="VFOZ01000001">
    <property type="protein sequence ID" value="TQM01002.1"/>
    <property type="molecule type" value="Genomic_DNA"/>
</dbReference>
<dbReference type="Pfam" id="PF00196">
    <property type="entry name" value="GerE"/>
    <property type="match status" value="1"/>
</dbReference>
<organism evidence="2 3">
    <name type="scientific">Actinoallomurus bryophytorum</name>
    <dbReference type="NCBI Taxonomy" id="1490222"/>
    <lineage>
        <taxon>Bacteria</taxon>
        <taxon>Bacillati</taxon>
        <taxon>Actinomycetota</taxon>
        <taxon>Actinomycetes</taxon>
        <taxon>Streptosporangiales</taxon>
        <taxon>Thermomonosporaceae</taxon>
        <taxon>Actinoallomurus</taxon>
    </lineage>
</organism>
<evidence type="ECO:0000313" key="3">
    <source>
        <dbReference type="Proteomes" id="UP000316096"/>
    </source>
</evidence>
<evidence type="ECO:0000313" key="2">
    <source>
        <dbReference type="EMBL" id="TQM01002.1"/>
    </source>
</evidence>
<dbReference type="SUPFAM" id="SSF48452">
    <property type="entry name" value="TPR-like"/>
    <property type="match status" value="1"/>
</dbReference>
<dbReference type="PANTHER" id="PTHR47691">
    <property type="entry name" value="REGULATOR-RELATED"/>
    <property type="match status" value="1"/>
</dbReference>
<dbReference type="CDD" id="cd06170">
    <property type="entry name" value="LuxR_C_like"/>
    <property type="match status" value="1"/>
</dbReference>
<dbReference type="SMART" id="SM00421">
    <property type="entry name" value="HTH_LUXR"/>
    <property type="match status" value="1"/>
</dbReference>
<dbReference type="SUPFAM" id="SSF46894">
    <property type="entry name" value="C-terminal effector domain of the bipartite response regulators"/>
    <property type="match status" value="1"/>
</dbReference>
<proteinExistence type="predicted"/>
<feature type="domain" description="HTH luxR-type" evidence="1">
    <location>
        <begin position="706"/>
        <end position="771"/>
    </location>
</feature>
<dbReference type="InterPro" id="IPR016032">
    <property type="entry name" value="Sig_transdc_resp-reg_C-effctor"/>
</dbReference>
<comment type="caution">
    <text evidence="2">The sequence shown here is derived from an EMBL/GenBank/DDBJ whole genome shotgun (WGS) entry which is preliminary data.</text>
</comment>
<dbReference type="InterPro" id="IPR002182">
    <property type="entry name" value="NB-ARC"/>
</dbReference>
<sequence length="780" mass="85351">MGVMVAPISAHRKAGNLPADVTSYIGQRRLVSEARRLISAARLLTFTGPGGIGKSRLSLRVATEVRRAFSDGVWIVELADLTDEELVGRTVATTLGLRDQSDEPPIDVLLDYLADKQTLLVLDNCEHLLDGAAILARKLLSGAPQLRIIATSRQPLCVEGEHVLQVPPLTTPAPDADCSPASLAHYEAVALFAERAKAASAAFAITAENGPQVALLCRRLAGIPLAIELAAVRVRSLPLEQIVSRLNDRFAAGTSRATPPRQRTLRAAIDWSFDLCAPAEQTMWARMSVFAGGFELEDAEQVCAGDGIGSDEVFDLVAGLVDKSILLREGHRYLQLEPIHAYGAELLKRSGHETELRTRHQDWYRRLAARADDGWLGPDQIEWLARLQRDKGNIRAALTFCLEESGRPGTALGFVSSLWNYWIFIFGSYTEGRDYLDRALALDTEPSTERAKALWVDAWFALRRGEIDAAADLLAESRLIAERLQDTDALAVTTHFRGLIAFFRGEVPDAVTLLEEARDRYRAEDSTAGRWMALCHLVMATSTMGDYEEADAYGAQCMEMCETHSAYLSRSNALWAMGYGRWLRGDQQRAAAFLVDGLRAMRTTGDAWGVAECLEVLAWIAVADGRYERGARLLGAAQAAWRSIGASIPGMRFLVASHDRYEAVLRERLGAGRFAEALRAGGESGLEEAAAFALDEATTPDPAAAGQGMKQPLTRREMEIAELVAKGLRNKDIASTLVIAQRTAEGHVERILQKLGFTSRVQIARWVAERTAADPDHRGG</sequence>
<evidence type="ECO:0000259" key="1">
    <source>
        <dbReference type="PROSITE" id="PS50043"/>
    </source>
</evidence>
<dbReference type="InterPro" id="IPR036388">
    <property type="entry name" value="WH-like_DNA-bd_sf"/>
</dbReference>
<gene>
    <name evidence="2" type="ORF">FB559_6745</name>
</gene>
<accession>A0A543CV71</accession>
<dbReference type="SUPFAM" id="SSF52540">
    <property type="entry name" value="P-loop containing nucleoside triphosphate hydrolases"/>
    <property type="match status" value="1"/>
</dbReference>
<dbReference type="InterPro" id="IPR011990">
    <property type="entry name" value="TPR-like_helical_dom_sf"/>
</dbReference>
<dbReference type="Pfam" id="PF00931">
    <property type="entry name" value="NB-ARC"/>
    <property type="match status" value="1"/>
</dbReference>
<dbReference type="GO" id="GO:0043531">
    <property type="term" value="F:ADP binding"/>
    <property type="evidence" value="ECO:0007669"/>
    <property type="project" value="InterPro"/>
</dbReference>